<sequence length="102" mass="10913">MVPTIPEAMPACASETLGRLALSASGMVRPWPKPLKINEVTSNDTLVGAMKATSTDNVRPIKKTLIPSNRDQLPTWRTMAGLRRAAVMNASAVGVKISPSDR</sequence>
<proteinExistence type="predicted"/>
<evidence type="ECO:0000313" key="1">
    <source>
        <dbReference type="EMBL" id="GLR87760.1"/>
    </source>
</evidence>
<reference evidence="2" key="1">
    <citation type="journal article" date="2019" name="Int. J. Syst. Evol. Microbiol.">
        <title>The Global Catalogue of Microorganisms (GCM) 10K type strain sequencing project: providing services to taxonomists for standard genome sequencing and annotation.</title>
        <authorList>
            <consortium name="The Broad Institute Genomics Platform"/>
            <consortium name="The Broad Institute Genome Sequencing Center for Infectious Disease"/>
            <person name="Wu L."/>
            <person name="Ma J."/>
        </authorList>
    </citation>
    <scope>NUCLEOTIDE SEQUENCE [LARGE SCALE GENOMIC DNA]</scope>
    <source>
        <strain evidence="2">NBRC 102520</strain>
    </source>
</reference>
<keyword evidence="2" id="KW-1185">Reference proteome</keyword>
<gene>
    <name evidence="1" type="ORF">GCM10007857_44710</name>
</gene>
<comment type="caution">
    <text evidence="1">The sequence shown here is derived from an EMBL/GenBank/DDBJ whole genome shotgun (WGS) entry which is preliminary data.</text>
</comment>
<protein>
    <submittedName>
        <fullName evidence="1">Uncharacterized protein</fullName>
    </submittedName>
</protein>
<dbReference type="EMBL" id="BSOW01000015">
    <property type="protein sequence ID" value="GLR87760.1"/>
    <property type="molecule type" value="Genomic_DNA"/>
</dbReference>
<name>A0ABQ6B4D4_9BRAD</name>
<accession>A0ABQ6B4D4</accession>
<evidence type="ECO:0000313" key="2">
    <source>
        <dbReference type="Proteomes" id="UP001156905"/>
    </source>
</evidence>
<dbReference type="Proteomes" id="UP001156905">
    <property type="component" value="Unassembled WGS sequence"/>
</dbReference>
<organism evidence="1 2">
    <name type="scientific">Bradyrhizobium iriomotense</name>
    <dbReference type="NCBI Taxonomy" id="441950"/>
    <lineage>
        <taxon>Bacteria</taxon>
        <taxon>Pseudomonadati</taxon>
        <taxon>Pseudomonadota</taxon>
        <taxon>Alphaproteobacteria</taxon>
        <taxon>Hyphomicrobiales</taxon>
        <taxon>Nitrobacteraceae</taxon>
        <taxon>Bradyrhizobium</taxon>
    </lineage>
</organism>